<dbReference type="OrthoDB" id="9815923at2"/>
<dbReference type="RefSeq" id="WP_031391050.1">
    <property type="nucleotide sequence ID" value="NZ_JPNB01000002.1"/>
</dbReference>
<dbReference type="PANTHER" id="PTHR43630:SF2">
    <property type="entry name" value="GLYCOSYLTRANSFERASE"/>
    <property type="match status" value="1"/>
</dbReference>
<protein>
    <recommendedName>
        <fullName evidence="2">Glycosyltransferase 2-like domain-containing protein</fullName>
    </recommendedName>
</protein>
<keyword evidence="1" id="KW-0802">TPR repeat</keyword>
<dbReference type="Pfam" id="PF13181">
    <property type="entry name" value="TPR_8"/>
    <property type="match status" value="3"/>
</dbReference>
<comment type="caution">
    <text evidence="3">The sequence shown here is derived from an EMBL/GenBank/DDBJ whole genome shotgun (WGS) entry which is preliminary data.</text>
</comment>
<dbReference type="Proteomes" id="UP000295718">
    <property type="component" value="Unassembled WGS sequence"/>
</dbReference>
<dbReference type="InterPro" id="IPR019734">
    <property type="entry name" value="TPR_rpt"/>
</dbReference>
<dbReference type="PROSITE" id="PS50005">
    <property type="entry name" value="TPR"/>
    <property type="match status" value="2"/>
</dbReference>
<keyword evidence="4" id="KW-1185">Reference proteome</keyword>
<dbReference type="SUPFAM" id="SSF53448">
    <property type="entry name" value="Nucleotide-diphospho-sugar transferases"/>
    <property type="match status" value="1"/>
</dbReference>
<dbReference type="Gene3D" id="3.90.550.10">
    <property type="entry name" value="Spore Coat Polysaccharide Biosynthesis Protein SpsA, Chain A"/>
    <property type="match status" value="1"/>
</dbReference>
<dbReference type="Gene3D" id="1.25.40.10">
    <property type="entry name" value="Tetratricopeptide repeat domain"/>
    <property type="match status" value="2"/>
</dbReference>
<accession>A0A4R1QYT8</accession>
<gene>
    <name evidence="3" type="ORF">EDD76_107247</name>
</gene>
<evidence type="ECO:0000313" key="4">
    <source>
        <dbReference type="Proteomes" id="UP000295718"/>
    </source>
</evidence>
<evidence type="ECO:0000256" key="1">
    <source>
        <dbReference type="PROSITE-ProRule" id="PRU00339"/>
    </source>
</evidence>
<dbReference type="SUPFAM" id="SSF48452">
    <property type="entry name" value="TPR-like"/>
    <property type="match status" value="1"/>
</dbReference>
<proteinExistence type="predicted"/>
<dbReference type="AlphaFoldDB" id="A0A4R1QYT8"/>
<name>A0A4R1QYT8_9FIRM</name>
<feature type="domain" description="Glycosyltransferase 2-like" evidence="2">
    <location>
        <begin position="5"/>
        <end position="92"/>
    </location>
</feature>
<dbReference type="SMART" id="SM00028">
    <property type="entry name" value="TPR"/>
    <property type="match status" value="3"/>
</dbReference>
<reference evidence="3 4" key="1">
    <citation type="submission" date="2019-03" db="EMBL/GenBank/DDBJ databases">
        <title>Genomic Encyclopedia of Type Strains, Phase IV (KMG-IV): sequencing the most valuable type-strain genomes for metagenomic binning, comparative biology and taxonomic classification.</title>
        <authorList>
            <person name="Goeker M."/>
        </authorList>
    </citation>
    <scope>NUCLEOTIDE SEQUENCE [LARGE SCALE GENOMIC DNA]</scope>
    <source>
        <strain evidence="3 4">DSM 100556</strain>
    </source>
</reference>
<feature type="repeat" description="TPR" evidence="1">
    <location>
        <begin position="318"/>
        <end position="351"/>
    </location>
</feature>
<dbReference type="PROSITE" id="PS50293">
    <property type="entry name" value="TPR_REGION"/>
    <property type="match status" value="1"/>
</dbReference>
<evidence type="ECO:0000259" key="2">
    <source>
        <dbReference type="Pfam" id="PF00535"/>
    </source>
</evidence>
<evidence type="ECO:0000313" key="3">
    <source>
        <dbReference type="EMBL" id="TCL58131.1"/>
    </source>
</evidence>
<dbReference type="PANTHER" id="PTHR43630">
    <property type="entry name" value="POLY-BETA-1,6-N-ACETYL-D-GLUCOSAMINE SYNTHASE"/>
    <property type="match status" value="1"/>
</dbReference>
<feature type="repeat" description="TPR" evidence="1">
    <location>
        <begin position="206"/>
        <end position="239"/>
    </location>
</feature>
<dbReference type="Pfam" id="PF00535">
    <property type="entry name" value="Glycos_transf_2"/>
    <property type="match status" value="1"/>
</dbReference>
<dbReference type="InterPro" id="IPR001173">
    <property type="entry name" value="Glyco_trans_2-like"/>
</dbReference>
<dbReference type="EMBL" id="SLUO01000007">
    <property type="protein sequence ID" value="TCL58131.1"/>
    <property type="molecule type" value="Genomic_DNA"/>
</dbReference>
<dbReference type="InterPro" id="IPR029044">
    <property type="entry name" value="Nucleotide-diphossugar_trans"/>
</dbReference>
<dbReference type="STRING" id="1469948.GCA_000732725_02368"/>
<organism evidence="3 4">
    <name type="scientific">Kineothrix alysoides</name>
    <dbReference type="NCBI Taxonomy" id="1469948"/>
    <lineage>
        <taxon>Bacteria</taxon>
        <taxon>Bacillati</taxon>
        <taxon>Bacillota</taxon>
        <taxon>Clostridia</taxon>
        <taxon>Lachnospirales</taxon>
        <taxon>Lachnospiraceae</taxon>
        <taxon>Kineothrix</taxon>
    </lineage>
</organism>
<dbReference type="InterPro" id="IPR011990">
    <property type="entry name" value="TPR-like_helical_dom_sf"/>
</dbReference>
<dbReference type="CDD" id="cd02511">
    <property type="entry name" value="Beta4Glucosyltransferase"/>
    <property type="match status" value="1"/>
</dbReference>
<sequence length="358" mass="41047">MLPISVCLISKNEEKYIGECLSRLIKYDWEIIVVDTGSTDRTIEIALSYTPNIFHFDWIDDFSAARNYSIAQAHNDYVLIVDCDEYLENSSLTEETVRNLPNLISPKQVGMICLRNISSHTTGNLAESSSDIIHEHIARFFHRGYTYYQGSIHEQLVSREGNVLSFTSLPLCFYHVGYSTDEIRAAKADRNITMLKQSLSNQGGNPYLYFQLGQSYFGISDYENALPYFEKALSMDVDEREEYVQTLVESYGYCLLYLKKYKAALQLDGLYPIFSKRSDFAFLMGLIYMNNAMFEQAIAAFDHAVSIQRYAIEGVNSYKAFYNIGVIHECMGHISEAMKYYQKCGSYPPALHRLDILK</sequence>